<dbReference type="NCBIfam" id="TIGR03025">
    <property type="entry name" value="EPS_sugtrans"/>
    <property type="match status" value="1"/>
</dbReference>
<dbReference type="PANTHER" id="PTHR30576">
    <property type="entry name" value="COLANIC BIOSYNTHESIS UDP-GLUCOSE LIPID CARRIER TRANSFERASE"/>
    <property type="match status" value="1"/>
</dbReference>
<comment type="similarity">
    <text evidence="2">Belongs to the bacterial sugar transferase family.</text>
</comment>
<dbReference type="EMBL" id="JMCC02000126">
    <property type="protein sequence ID" value="KIG12540.1"/>
    <property type="molecule type" value="Genomic_DNA"/>
</dbReference>
<keyword evidence="3 9" id="KW-0808">Transferase</keyword>
<dbReference type="InterPro" id="IPR017475">
    <property type="entry name" value="EPS_sugar_tfrase"/>
</dbReference>
<evidence type="ECO:0000259" key="8">
    <source>
        <dbReference type="Pfam" id="PF02397"/>
    </source>
</evidence>
<keyword evidence="6 7" id="KW-0472">Membrane</keyword>
<evidence type="ECO:0000256" key="6">
    <source>
        <dbReference type="ARBA" id="ARBA00023136"/>
    </source>
</evidence>
<evidence type="ECO:0000256" key="5">
    <source>
        <dbReference type="ARBA" id="ARBA00022989"/>
    </source>
</evidence>
<evidence type="ECO:0000313" key="10">
    <source>
        <dbReference type="Proteomes" id="UP000031599"/>
    </source>
</evidence>
<feature type="transmembrane region" description="Helical" evidence="7">
    <location>
        <begin position="72"/>
        <end position="96"/>
    </location>
</feature>
<evidence type="ECO:0000256" key="3">
    <source>
        <dbReference type="ARBA" id="ARBA00022679"/>
    </source>
</evidence>
<dbReference type="GO" id="GO:0016780">
    <property type="term" value="F:phosphotransferase activity, for other substituted phosphate groups"/>
    <property type="evidence" value="ECO:0007669"/>
    <property type="project" value="TreeGrafter"/>
</dbReference>
<name>A0A0C2CSB5_9BACT</name>
<dbReference type="RefSeq" id="WP_052557476.1">
    <property type="nucleotide sequence ID" value="NZ_JMCC02000126.1"/>
</dbReference>
<dbReference type="GO" id="GO:0016020">
    <property type="term" value="C:membrane"/>
    <property type="evidence" value="ECO:0007669"/>
    <property type="project" value="UniProtKB-SubCell"/>
</dbReference>
<organism evidence="9 10">
    <name type="scientific">Enhygromyxa salina</name>
    <dbReference type="NCBI Taxonomy" id="215803"/>
    <lineage>
        <taxon>Bacteria</taxon>
        <taxon>Pseudomonadati</taxon>
        <taxon>Myxococcota</taxon>
        <taxon>Polyangia</taxon>
        <taxon>Nannocystales</taxon>
        <taxon>Nannocystaceae</taxon>
        <taxon>Enhygromyxa</taxon>
    </lineage>
</organism>
<evidence type="ECO:0000313" key="9">
    <source>
        <dbReference type="EMBL" id="KIG12540.1"/>
    </source>
</evidence>
<feature type="transmembrane region" description="Helical" evidence="7">
    <location>
        <begin position="102"/>
        <end position="122"/>
    </location>
</feature>
<comment type="subcellular location">
    <subcellularLocation>
        <location evidence="1">Membrane</location>
        <topology evidence="1">Multi-pass membrane protein</topology>
    </subcellularLocation>
</comment>
<evidence type="ECO:0000256" key="4">
    <source>
        <dbReference type="ARBA" id="ARBA00022692"/>
    </source>
</evidence>
<evidence type="ECO:0000256" key="7">
    <source>
        <dbReference type="SAM" id="Phobius"/>
    </source>
</evidence>
<dbReference type="InterPro" id="IPR003362">
    <property type="entry name" value="Bact_transf"/>
</dbReference>
<feature type="transmembrane region" description="Helical" evidence="7">
    <location>
        <begin position="281"/>
        <end position="304"/>
    </location>
</feature>
<dbReference type="Proteomes" id="UP000031599">
    <property type="component" value="Unassembled WGS sequence"/>
</dbReference>
<comment type="caution">
    <text evidence="9">The sequence shown here is derived from an EMBL/GenBank/DDBJ whole genome shotgun (WGS) entry which is preliminary data.</text>
</comment>
<keyword evidence="4 7" id="KW-0812">Transmembrane</keyword>
<keyword evidence="5 7" id="KW-1133">Transmembrane helix</keyword>
<feature type="transmembrane region" description="Helical" evidence="7">
    <location>
        <begin position="36"/>
        <end position="60"/>
    </location>
</feature>
<evidence type="ECO:0000256" key="2">
    <source>
        <dbReference type="ARBA" id="ARBA00006464"/>
    </source>
</evidence>
<dbReference type="AlphaFoldDB" id="A0A0C2CSB5"/>
<accession>A0A0C2CSB5</accession>
<dbReference type="PANTHER" id="PTHR30576:SF0">
    <property type="entry name" value="UNDECAPRENYL-PHOSPHATE N-ACETYLGALACTOSAMINYL 1-PHOSPHATE TRANSFERASE-RELATED"/>
    <property type="match status" value="1"/>
</dbReference>
<dbReference type="Pfam" id="PF02397">
    <property type="entry name" value="Bac_transf"/>
    <property type="match status" value="1"/>
</dbReference>
<sequence length="466" mass="51525">MPTIFVFLLDLLLTALAVEAAGWIVRLGFHPDATLGLQGTTVAASAAMFTAALGCYLTGLHAPSLLLQRKQIVARVGLVSVGAGLATLVVAYFVWYQPIGRTGLVLIGGLTFVVLTSWRLLYARFIAKGPRIPILVLGRGPVERRFAGRLNAVAHTRYEIRGFVEGGELATELPPESSAVVLGEPIPDGPEPPVLGALEDVIEICQREQIAHAVIVGVSGLSEAQVRAMSRLQAHGIRVRTAAIMWMNVALQVPIDMVDARWVLNTFEQLDRPVVLAAKRLLDLFVAGVGLLLFAAMFPALWLIQRIDSPGPFFYSQDRVGVAGQVFRVHKIRTMRVAEREEQRWASQADDRTTAFSRLLRRSRIDEFPQFWNVVRGEMSLVGPRPEQPKIVEELERKIPYFGYRHLVKPGITGWAQIHQGYAASVDESAVKLSFDLYYVGRLSILMDLDIMLRTAFVMVARIGSR</sequence>
<feature type="domain" description="Bacterial sugar transferase" evidence="8">
    <location>
        <begin position="279"/>
        <end position="460"/>
    </location>
</feature>
<reference evidence="9 10" key="1">
    <citation type="submission" date="2014-12" db="EMBL/GenBank/DDBJ databases">
        <title>Genome assembly of Enhygromyxa salina DSM 15201.</title>
        <authorList>
            <person name="Sharma G."/>
            <person name="Subramanian S."/>
        </authorList>
    </citation>
    <scope>NUCLEOTIDE SEQUENCE [LARGE SCALE GENOMIC DNA]</scope>
    <source>
        <strain evidence="9 10">DSM 15201</strain>
    </source>
</reference>
<protein>
    <submittedName>
        <fullName evidence="9">Sugar transferase</fullName>
    </submittedName>
</protein>
<evidence type="ECO:0000256" key="1">
    <source>
        <dbReference type="ARBA" id="ARBA00004141"/>
    </source>
</evidence>
<proteinExistence type="inferred from homology"/>
<gene>
    <name evidence="9" type="ORF">DB30_01250</name>
</gene>